<dbReference type="CDD" id="cd22893">
    <property type="entry name" value="PlcA-like"/>
    <property type="match status" value="1"/>
</dbReference>
<gene>
    <name evidence="2" type="ORF">Lsan_4206</name>
</gene>
<dbReference type="OrthoDB" id="737780at2"/>
<dbReference type="PATRIC" id="fig|45074.5.peg.4522"/>
<keyword evidence="1" id="KW-0732">Signal</keyword>
<sequence length="405" mass="46685">MKKIITALMILLTLVQSSYANSSDFSQELINQLLERHMKNFSGFEHQYFGDQINLRFDNSNPGKLLHLPNGLILTYGQIVMLAGDLFGDPQHPISMCTIDKRKECFNLQFYALAGDKDKNNCQTPRTQAENLIQYQKQIAQLLMDWRSQGKTDSEFYKEYGSAINKKLNRLTCGGSFISDYIPFGNYLKISEANFDHYQPDSLIAYEVGHQVALDTALLAYQQKIKGNITHAEQLLELAYAQNAFANHYLSDSFASGHIRTPRREIEKQVFLPSILNLLLANLMHDEDNRLGLNVVNQEGTFWTVYGDNYLFKEEAELQRIILLQAMQRSADSIYDTFESGNFPEDFSELKLVPLFKQVEQLNHTSPLFKVDNGVLLRRKDGHDPYNFEWTEYWSGLITLLELEW</sequence>
<evidence type="ECO:0000313" key="2">
    <source>
        <dbReference type="EMBL" id="KTD53796.1"/>
    </source>
</evidence>
<accession>A0A0W0YAW9</accession>
<reference evidence="2 3" key="1">
    <citation type="submission" date="2015-11" db="EMBL/GenBank/DDBJ databases">
        <title>Genomic analysis of 38 Legionella species identifies large and diverse effector repertoires.</title>
        <authorList>
            <person name="Burstein D."/>
            <person name="Amaro F."/>
            <person name="Zusman T."/>
            <person name="Lifshitz Z."/>
            <person name="Cohen O."/>
            <person name="Gilbert J.A."/>
            <person name="Pupko T."/>
            <person name="Shuman H.A."/>
            <person name="Segal G."/>
        </authorList>
    </citation>
    <scope>NUCLEOTIDE SEQUENCE [LARGE SCALE GENOMIC DNA]</scope>
    <source>
        <strain evidence="2 3">SC-63-C7</strain>
    </source>
</reference>
<comment type="caution">
    <text evidence="2">The sequence shown here is derived from an EMBL/GenBank/DDBJ whole genome shotgun (WGS) entry which is preliminary data.</text>
</comment>
<organism evidence="2 3">
    <name type="scientific">Legionella santicrucis</name>
    <dbReference type="NCBI Taxonomy" id="45074"/>
    <lineage>
        <taxon>Bacteria</taxon>
        <taxon>Pseudomonadati</taxon>
        <taxon>Pseudomonadota</taxon>
        <taxon>Gammaproteobacteria</taxon>
        <taxon>Legionellales</taxon>
        <taxon>Legionellaceae</taxon>
        <taxon>Legionella</taxon>
    </lineage>
</organism>
<keyword evidence="3" id="KW-1185">Reference proteome</keyword>
<dbReference type="InterPro" id="IPR049756">
    <property type="entry name" value="PlcA-like_dom"/>
</dbReference>
<dbReference type="Proteomes" id="UP000054703">
    <property type="component" value="Unassembled WGS sequence"/>
</dbReference>
<proteinExistence type="predicted"/>
<feature type="chain" id="PRO_5006917426" evidence="1">
    <location>
        <begin position="21"/>
        <end position="405"/>
    </location>
</feature>
<protein>
    <submittedName>
        <fullName evidence="2">Phospholipase C</fullName>
    </submittedName>
</protein>
<dbReference type="AlphaFoldDB" id="A0A0W0YAW9"/>
<name>A0A0W0YAW9_9GAMM</name>
<feature type="signal peptide" evidence="1">
    <location>
        <begin position="1"/>
        <end position="20"/>
    </location>
</feature>
<dbReference type="STRING" id="45074.Lsan_4206"/>
<evidence type="ECO:0000256" key="1">
    <source>
        <dbReference type="SAM" id="SignalP"/>
    </source>
</evidence>
<dbReference type="EMBL" id="LNYU01000091">
    <property type="protein sequence ID" value="KTD53796.1"/>
    <property type="molecule type" value="Genomic_DNA"/>
</dbReference>
<evidence type="ECO:0000313" key="3">
    <source>
        <dbReference type="Proteomes" id="UP000054703"/>
    </source>
</evidence>
<dbReference type="RefSeq" id="WP_058516063.1">
    <property type="nucleotide sequence ID" value="NZ_CAAAIH010000008.1"/>
</dbReference>